<protein>
    <recommendedName>
        <fullName evidence="1">Ribbon-helix-helix protein CopG domain-containing protein</fullName>
    </recommendedName>
</protein>
<proteinExistence type="predicted"/>
<reference evidence="2 3" key="1">
    <citation type="submission" date="2017-08" db="EMBL/GenBank/DDBJ databases">
        <title>Infants hospitalized years apart are colonized by the same room-sourced microbial strains.</title>
        <authorList>
            <person name="Brooks B."/>
            <person name="Olm M.R."/>
            <person name="Firek B.A."/>
            <person name="Baker R."/>
            <person name="Thomas B.C."/>
            <person name="Morowitz M.J."/>
            <person name="Banfield J.F."/>
        </authorList>
    </citation>
    <scope>NUCLEOTIDE SEQUENCE [LARGE SCALE GENOMIC DNA]</scope>
    <source>
        <strain evidence="2">S2_005_003_R2_47</strain>
    </source>
</reference>
<organism evidence="2 3">
    <name type="scientific">Sphingopyxis macrogoltabida</name>
    <name type="common">Sphingomonas macrogoltabidus</name>
    <dbReference type="NCBI Taxonomy" id="33050"/>
    <lineage>
        <taxon>Bacteria</taxon>
        <taxon>Pseudomonadati</taxon>
        <taxon>Pseudomonadota</taxon>
        <taxon>Alphaproteobacteria</taxon>
        <taxon>Sphingomonadales</taxon>
        <taxon>Sphingomonadaceae</taxon>
        <taxon>Sphingopyxis</taxon>
    </lineage>
</organism>
<comment type="caution">
    <text evidence="2">The sequence shown here is derived from an EMBL/GenBank/DDBJ whole genome shotgun (WGS) entry which is preliminary data.</text>
</comment>
<dbReference type="GO" id="GO:0006355">
    <property type="term" value="P:regulation of DNA-templated transcription"/>
    <property type="evidence" value="ECO:0007669"/>
    <property type="project" value="InterPro"/>
</dbReference>
<dbReference type="EMBL" id="QFPJ01000075">
    <property type="protein sequence ID" value="PZQ20235.1"/>
    <property type="molecule type" value="Genomic_DNA"/>
</dbReference>
<accession>A0A2W5KZX5</accession>
<dbReference type="Pfam" id="PF01402">
    <property type="entry name" value="RHH_1"/>
    <property type="match status" value="1"/>
</dbReference>
<dbReference type="CDD" id="cd22233">
    <property type="entry name" value="RHH_CopAso-like"/>
    <property type="match status" value="1"/>
</dbReference>
<gene>
    <name evidence="2" type="ORF">DI569_16235</name>
</gene>
<evidence type="ECO:0000313" key="2">
    <source>
        <dbReference type="EMBL" id="PZQ20235.1"/>
    </source>
</evidence>
<evidence type="ECO:0000313" key="3">
    <source>
        <dbReference type="Proteomes" id="UP000248597"/>
    </source>
</evidence>
<dbReference type="Proteomes" id="UP000248597">
    <property type="component" value="Unassembled WGS sequence"/>
</dbReference>
<evidence type="ECO:0000259" key="1">
    <source>
        <dbReference type="Pfam" id="PF01402"/>
    </source>
</evidence>
<dbReference type="AlphaFoldDB" id="A0A2W5KZX5"/>
<dbReference type="SUPFAM" id="SSF47598">
    <property type="entry name" value="Ribbon-helix-helix"/>
    <property type="match status" value="1"/>
</dbReference>
<feature type="domain" description="Ribbon-helix-helix protein CopG" evidence="1">
    <location>
        <begin position="9"/>
        <end position="48"/>
    </location>
</feature>
<dbReference type="InterPro" id="IPR010985">
    <property type="entry name" value="Ribbon_hlx_hlx"/>
</dbReference>
<name>A0A2W5KZX5_SPHMC</name>
<dbReference type="InterPro" id="IPR002145">
    <property type="entry name" value="CopG"/>
</dbReference>
<sequence>MPRMTKQTVVSTRIDADTAALMDNLATAQGRSRAWLVAQAVREYAEREAEMLAFVEEGERSAREHPLISADEMHQWIATKRTEIQAKRNKDAT</sequence>